<keyword evidence="1" id="KW-0808">Transferase</keyword>
<protein>
    <submittedName>
        <fullName evidence="1">Nucleotidyltransferase family protein</fullName>
    </submittedName>
</protein>
<dbReference type="Pfam" id="PF14907">
    <property type="entry name" value="NTP_transf_5"/>
    <property type="match status" value="1"/>
</dbReference>
<keyword evidence="2" id="KW-1185">Reference proteome</keyword>
<sequence>MAQQPALLSTGLRAVGRCTALAQCPYLCAMNDTLIHYRLIAALLNPAEDGAKAAQLLKGNDFHWERLVYIGSNQLVIPALYLQIQRKGLLSYFPDDLLAYMEEITRANRERNLIILDQMQRLSACFTAHEVVHVFLKGAAMLGGGFYTDPAERMLRDIDILIAPKDQQRAYALLKKQGYEEVLAGGLQYKTFADYIKAKHLPAICHPDEVATVELHNYLHNTFQRERLKTERVIGNRVNGGIALPAPEDLLRHNIYNWHINDFGGVKLEVHFRSAYDTLLLLSIEPGLNNVLEETPAARQYSALLSVFFDSLPGGKSGWRQRIMVFKLQHPKVDLAWHTLVYGSVRFWQLLPDRMHLFFREGGYRRRVLEVLKRSEMK</sequence>
<dbReference type="OrthoDB" id="1117814at2"/>
<comment type="caution">
    <text evidence="1">The sequence shown here is derived from an EMBL/GenBank/DDBJ whole genome shotgun (WGS) entry which is preliminary data.</text>
</comment>
<dbReference type="GO" id="GO:0016740">
    <property type="term" value="F:transferase activity"/>
    <property type="evidence" value="ECO:0007669"/>
    <property type="project" value="UniProtKB-KW"/>
</dbReference>
<dbReference type="Proteomes" id="UP000321580">
    <property type="component" value="Unassembled WGS sequence"/>
</dbReference>
<reference evidence="1 2" key="1">
    <citation type="submission" date="2019-08" db="EMBL/GenBank/DDBJ databases">
        <title>Genome of Phaeodactylibacter luteus.</title>
        <authorList>
            <person name="Bowman J.P."/>
        </authorList>
    </citation>
    <scope>NUCLEOTIDE SEQUENCE [LARGE SCALE GENOMIC DNA]</scope>
    <source>
        <strain evidence="1 2">KCTC 42180</strain>
    </source>
</reference>
<dbReference type="AlphaFoldDB" id="A0A5C6RMN9"/>
<organism evidence="1 2">
    <name type="scientific">Phaeodactylibacter luteus</name>
    <dbReference type="NCBI Taxonomy" id="1564516"/>
    <lineage>
        <taxon>Bacteria</taxon>
        <taxon>Pseudomonadati</taxon>
        <taxon>Bacteroidota</taxon>
        <taxon>Saprospiria</taxon>
        <taxon>Saprospirales</taxon>
        <taxon>Haliscomenobacteraceae</taxon>
        <taxon>Phaeodactylibacter</taxon>
    </lineage>
</organism>
<dbReference type="InterPro" id="IPR039498">
    <property type="entry name" value="NTP_transf_5"/>
</dbReference>
<name>A0A5C6RMN9_9BACT</name>
<gene>
    <name evidence="1" type="ORF">FRY97_08860</name>
</gene>
<evidence type="ECO:0000313" key="1">
    <source>
        <dbReference type="EMBL" id="TXB63457.1"/>
    </source>
</evidence>
<dbReference type="EMBL" id="VOOR01000015">
    <property type="protein sequence ID" value="TXB63457.1"/>
    <property type="molecule type" value="Genomic_DNA"/>
</dbReference>
<proteinExistence type="predicted"/>
<evidence type="ECO:0000313" key="2">
    <source>
        <dbReference type="Proteomes" id="UP000321580"/>
    </source>
</evidence>
<accession>A0A5C6RMN9</accession>